<sequence length="489" mass="56015">MSRKIHQESHIVLSYILLVAQILRLHSRDGLLLSTAVTPIDQAEWSRRQKRRSSQTNGETKNSSTLQPFIPDALQPITYDLCCEVKGHPSTGSPTNNLDCRGTCFTDRACTDLSYPFDTLGEKQKHMLRDLDDEERIRLKQRCVEKPELTLPNVTWCSSNETRYNSTEIALGMYGHVPQPGCSLVTEGGGSGPWQHLYIIPKAKLAFCGIPKVGITQWIQFVRFIAGAKDYPAFPHKKQDKDFFRFDKLNPSLQQEIWSSKEWTFAAFLRDPTERLLSAYLDKITDTKIQKEIQSALGMKVTKLGFKFRDFVERLDLEFNKTGCTDGNVGNLNSMTGLNWCSDPHWRPQIMSCGLYSNLDRFQFVGDINNSSQQTQDLLQRVGLWELYGKRFINGGIGFDNDIEFSPCMVRSHHWNYTEHVGFQQIGVDTAFSHKKNSQKEFKKYYTLDLLDLVNKKLYADDYKLYDLVHKRKITNGKQLAMELSGTGC</sequence>
<evidence type="ECO:0000256" key="4">
    <source>
        <dbReference type="ARBA" id="ARBA00022692"/>
    </source>
</evidence>
<evidence type="ECO:0000256" key="8">
    <source>
        <dbReference type="ARBA" id="ARBA00023180"/>
    </source>
</evidence>
<accession>A0ABD3QY55</accession>
<reference evidence="10 11" key="1">
    <citation type="submission" date="2024-10" db="EMBL/GenBank/DDBJ databases">
        <title>Updated reference genomes for cyclostephanoid diatoms.</title>
        <authorList>
            <person name="Roberts W.R."/>
            <person name="Alverson A.J."/>
        </authorList>
    </citation>
    <scope>NUCLEOTIDE SEQUENCE [LARGE SCALE GENOMIC DNA]</scope>
    <source>
        <strain evidence="10 11">AJA010-31</strain>
    </source>
</reference>
<dbReference type="PANTHER" id="PTHR12137:SF54">
    <property type="entry name" value="CARBOHYDRATE SULFOTRANSFERASE"/>
    <property type="match status" value="1"/>
</dbReference>
<dbReference type="Pfam" id="PF03567">
    <property type="entry name" value="Sulfotransfer_2"/>
    <property type="match status" value="1"/>
</dbReference>
<evidence type="ECO:0000256" key="3">
    <source>
        <dbReference type="ARBA" id="ARBA00022679"/>
    </source>
</evidence>
<keyword evidence="3" id="KW-0808">Transferase</keyword>
<name>A0ABD3QY55_9STRA</name>
<dbReference type="InterPro" id="IPR018011">
    <property type="entry name" value="Carb_sulfotrans_8-10"/>
</dbReference>
<organism evidence="10 11">
    <name type="scientific">Cyclotella atomus</name>
    <dbReference type="NCBI Taxonomy" id="382360"/>
    <lineage>
        <taxon>Eukaryota</taxon>
        <taxon>Sar</taxon>
        <taxon>Stramenopiles</taxon>
        <taxon>Ochrophyta</taxon>
        <taxon>Bacillariophyta</taxon>
        <taxon>Coscinodiscophyceae</taxon>
        <taxon>Thalassiosirophycidae</taxon>
        <taxon>Stephanodiscales</taxon>
        <taxon>Stephanodiscaceae</taxon>
        <taxon>Cyclotella</taxon>
    </lineage>
</organism>
<evidence type="ECO:0000313" key="11">
    <source>
        <dbReference type="Proteomes" id="UP001530400"/>
    </source>
</evidence>
<evidence type="ECO:0000313" key="10">
    <source>
        <dbReference type="EMBL" id="KAL3805257.1"/>
    </source>
</evidence>
<keyword evidence="7" id="KW-0472">Membrane</keyword>
<evidence type="ECO:0000256" key="7">
    <source>
        <dbReference type="ARBA" id="ARBA00023136"/>
    </source>
</evidence>
<proteinExistence type="inferred from homology"/>
<dbReference type="InterPro" id="IPR005331">
    <property type="entry name" value="Sulfotransferase"/>
</dbReference>
<keyword evidence="4" id="KW-0812">Transmembrane</keyword>
<dbReference type="Proteomes" id="UP001530400">
    <property type="component" value="Unassembled WGS sequence"/>
</dbReference>
<keyword evidence="6" id="KW-0333">Golgi apparatus</keyword>
<evidence type="ECO:0000256" key="5">
    <source>
        <dbReference type="ARBA" id="ARBA00022989"/>
    </source>
</evidence>
<evidence type="ECO:0000256" key="2">
    <source>
        <dbReference type="ARBA" id="ARBA00006339"/>
    </source>
</evidence>
<dbReference type="GO" id="GO:0008146">
    <property type="term" value="F:sulfotransferase activity"/>
    <property type="evidence" value="ECO:0007669"/>
    <property type="project" value="UniProtKB-ARBA"/>
</dbReference>
<dbReference type="GO" id="GO:0000139">
    <property type="term" value="C:Golgi membrane"/>
    <property type="evidence" value="ECO:0007669"/>
    <property type="project" value="UniProtKB-SubCell"/>
</dbReference>
<dbReference type="EMBL" id="JALLPJ020000008">
    <property type="protein sequence ID" value="KAL3805257.1"/>
    <property type="molecule type" value="Genomic_DNA"/>
</dbReference>
<evidence type="ECO:0000256" key="9">
    <source>
        <dbReference type="SAM" id="MobiDB-lite"/>
    </source>
</evidence>
<evidence type="ECO:0000256" key="1">
    <source>
        <dbReference type="ARBA" id="ARBA00004323"/>
    </source>
</evidence>
<dbReference type="AlphaFoldDB" id="A0ABD3QY55"/>
<protein>
    <recommendedName>
        <fullName evidence="12">Sulfotransferase</fullName>
    </recommendedName>
</protein>
<gene>
    <name evidence="10" type="ORF">ACHAWO_003200</name>
</gene>
<comment type="subcellular location">
    <subcellularLocation>
        <location evidence="1">Golgi apparatus membrane</location>
        <topology evidence="1">Single-pass type II membrane protein</topology>
    </subcellularLocation>
</comment>
<evidence type="ECO:0008006" key="12">
    <source>
        <dbReference type="Google" id="ProtNLM"/>
    </source>
</evidence>
<keyword evidence="5" id="KW-1133">Transmembrane helix</keyword>
<comment type="caution">
    <text evidence="10">The sequence shown here is derived from an EMBL/GenBank/DDBJ whole genome shotgun (WGS) entry which is preliminary data.</text>
</comment>
<comment type="similarity">
    <text evidence="2">Belongs to the sulfotransferase 2 family.</text>
</comment>
<feature type="region of interest" description="Disordered" evidence="9">
    <location>
        <begin position="44"/>
        <end position="67"/>
    </location>
</feature>
<feature type="compositionally biased region" description="Polar residues" evidence="9">
    <location>
        <begin position="54"/>
        <end position="67"/>
    </location>
</feature>
<dbReference type="PANTHER" id="PTHR12137">
    <property type="entry name" value="CARBOHYDRATE SULFOTRANSFERASE"/>
    <property type="match status" value="1"/>
</dbReference>
<keyword evidence="8" id="KW-0325">Glycoprotein</keyword>
<evidence type="ECO:0000256" key="6">
    <source>
        <dbReference type="ARBA" id="ARBA00023034"/>
    </source>
</evidence>
<keyword evidence="11" id="KW-1185">Reference proteome</keyword>